<dbReference type="AlphaFoldDB" id="A0A8J9ZY42"/>
<evidence type="ECO:0000313" key="2">
    <source>
        <dbReference type="Proteomes" id="UP000838412"/>
    </source>
</evidence>
<organism evidence="1 2">
    <name type="scientific">Branchiostoma lanceolatum</name>
    <name type="common">Common lancelet</name>
    <name type="synonym">Amphioxus lanceolatum</name>
    <dbReference type="NCBI Taxonomy" id="7740"/>
    <lineage>
        <taxon>Eukaryota</taxon>
        <taxon>Metazoa</taxon>
        <taxon>Chordata</taxon>
        <taxon>Cephalochordata</taxon>
        <taxon>Leptocardii</taxon>
        <taxon>Amphioxiformes</taxon>
        <taxon>Branchiostomatidae</taxon>
        <taxon>Branchiostoma</taxon>
    </lineage>
</organism>
<sequence>MYSFRKLQTVDYALTTPYFMSAVTTSYFMSHPYSALLHDSAVTAPYFMSHPYSALLHVPPLQRPSEHTPCRTVTSFLLHITAPYTYGKNPVDYYCTYLKLVDPCDMSFASCTLRRSAVMDLEGG</sequence>
<dbReference type="Proteomes" id="UP000838412">
    <property type="component" value="Chromosome 5"/>
</dbReference>
<protein>
    <submittedName>
        <fullName evidence="1">Hypp2958 protein</fullName>
    </submittedName>
</protein>
<keyword evidence="2" id="KW-1185">Reference proteome</keyword>
<gene>
    <name evidence="1" type="primary">Hypp2958</name>
    <name evidence="1" type="ORF">BLAG_LOCUS18774</name>
</gene>
<reference evidence="1" key="1">
    <citation type="submission" date="2022-01" db="EMBL/GenBank/DDBJ databases">
        <authorList>
            <person name="Braso-Vives M."/>
        </authorList>
    </citation>
    <scope>NUCLEOTIDE SEQUENCE</scope>
</reference>
<proteinExistence type="predicted"/>
<accession>A0A8J9ZY42</accession>
<dbReference type="EMBL" id="OV696690">
    <property type="protein sequence ID" value="CAH1264392.1"/>
    <property type="molecule type" value="Genomic_DNA"/>
</dbReference>
<evidence type="ECO:0000313" key="1">
    <source>
        <dbReference type="EMBL" id="CAH1264392.1"/>
    </source>
</evidence>
<name>A0A8J9ZY42_BRALA</name>